<reference evidence="2" key="1">
    <citation type="journal article" date="2020" name="Stud. Mycol.">
        <title>101 Dothideomycetes genomes: a test case for predicting lifestyles and emergence of pathogens.</title>
        <authorList>
            <person name="Haridas S."/>
            <person name="Albert R."/>
            <person name="Binder M."/>
            <person name="Bloem J."/>
            <person name="Labutti K."/>
            <person name="Salamov A."/>
            <person name="Andreopoulos B."/>
            <person name="Baker S."/>
            <person name="Barry K."/>
            <person name="Bills G."/>
            <person name="Bluhm B."/>
            <person name="Cannon C."/>
            <person name="Castanera R."/>
            <person name="Culley D."/>
            <person name="Daum C."/>
            <person name="Ezra D."/>
            <person name="Gonzalez J."/>
            <person name="Henrissat B."/>
            <person name="Kuo A."/>
            <person name="Liang C."/>
            <person name="Lipzen A."/>
            <person name="Lutzoni F."/>
            <person name="Magnuson J."/>
            <person name="Mondo S."/>
            <person name="Nolan M."/>
            <person name="Ohm R."/>
            <person name="Pangilinan J."/>
            <person name="Park H.-J."/>
            <person name="Ramirez L."/>
            <person name="Alfaro M."/>
            <person name="Sun H."/>
            <person name="Tritt A."/>
            <person name="Yoshinaga Y."/>
            <person name="Zwiers L.-H."/>
            <person name="Turgeon B."/>
            <person name="Goodwin S."/>
            <person name="Spatafora J."/>
            <person name="Crous P."/>
            <person name="Grigoriev I."/>
        </authorList>
    </citation>
    <scope>NUCLEOTIDE SEQUENCE</scope>
    <source>
        <strain evidence="2">CBS 123094</strain>
    </source>
</reference>
<feature type="region of interest" description="Disordered" evidence="1">
    <location>
        <begin position="92"/>
        <end position="114"/>
    </location>
</feature>
<organism evidence="2 3">
    <name type="scientific">Amniculicola lignicola CBS 123094</name>
    <dbReference type="NCBI Taxonomy" id="1392246"/>
    <lineage>
        <taxon>Eukaryota</taxon>
        <taxon>Fungi</taxon>
        <taxon>Dikarya</taxon>
        <taxon>Ascomycota</taxon>
        <taxon>Pezizomycotina</taxon>
        <taxon>Dothideomycetes</taxon>
        <taxon>Pleosporomycetidae</taxon>
        <taxon>Pleosporales</taxon>
        <taxon>Amniculicolaceae</taxon>
        <taxon>Amniculicola</taxon>
    </lineage>
</organism>
<evidence type="ECO:0000256" key="1">
    <source>
        <dbReference type="SAM" id="MobiDB-lite"/>
    </source>
</evidence>
<dbReference type="AlphaFoldDB" id="A0A6A5WYZ7"/>
<sequence length="125" mass="13853">MGDFLRRPLAIPLRATLLVCLFLLLSQSVAPVRRSSLSLLTLPSMEAEISTLHVSLITPIRSWGSTAQRRDMLSTCGVRLLSCLLCLPIKQPPPSSPSGLWPPRHTATQQTRHRPERGCVWGLFS</sequence>
<proteinExistence type="predicted"/>
<keyword evidence="3" id="KW-1185">Reference proteome</keyword>
<evidence type="ECO:0000313" key="2">
    <source>
        <dbReference type="EMBL" id="KAF2004295.1"/>
    </source>
</evidence>
<evidence type="ECO:0000313" key="3">
    <source>
        <dbReference type="Proteomes" id="UP000799779"/>
    </source>
</evidence>
<gene>
    <name evidence="2" type="ORF">P154DRAFT_56037</name>
</gene>
<dbReference type="EMBL" id="ML977568">
    <property type="protein sequence ID" value="KAF2004295.1"/>
    <property type="molecule type" value="Genomic_DNA"/>
</dbReference>
<protein>
    <submittedName>
        <fullName evidence="2">Uncharacterized protein</fullName>
    </submittedName>
</protein>
<name>A0A6A5WYZ7_9PLEO</name>
<accession>A0A6A5WYZ7</accession>
<dbReference type="Proteomes" id="UP000799779">
    <property type="component" value="Unassembled WGS sequence"/>
</dbReference>